<name>A0A6J4LIY7_9SPHI</name>
<reference evidence="2" key="1">
    <citation type="submission" date="2020-02" db="EMBL/GenBank/DDBJ databases">
        <authorList>
            <person name="Meier V. D."/>
        </authorList>
    </citation>
    <scope>NUCLEOTIDE SEQUENCE</scope>
    <source>
        <strain evidence="2">AVDCRST_MAG56</strain>
    </source>
</reference>
<organism evidence="2">
    <name type="scientific">uncultured Cytophagales bacterium</name>
    <dbReference type="NCBI Taxonomy" id="158755"/>
    <lineage>
        <taxon>Bacteria</taxon>
        <taxon>Pseudomonadati</taxon>
        <taxon>Bacteroidota</taxon>
        <taxon>Sphingobacteriia</taxon>
        <taxon>Sphingobacteriales</taxon>
        <taxon>environmental samples</taxon>
    </lineage>
</organism>
<keyword evidence="1" id="KW-0472">Membrane</keyword>
<evidence type="ECO:0000313" key="2">
    <source>
        <dbReference type="EMBL" id="CAA9334997.1"/>
    </source>
</evidence>
<accession>A0A6J4LIY7</accession>
<sequence length="39" mass="4502">MVKIIQYVINVQLSRLLSVLLVLPRVLLLRTGKYPHGWA</sequence>
<proteinExistence type="predicted"/>
<keyword evidence="1" id="KW-1133">Transmembrane helix</keyword>
<evidence type="ECO:0000256" key="1">
    <source>
        <dbReference type="SAM" id="Phobius"/>
    </source>
</evidence>
<keyword evidence="1" id="KW-0812">Transmembrane</keyword>
<dbReference type="AlphaFoldDB" id="A0A6J4LIY7"/>
<gene>
    <name evidence="2" type="ORF">AVDCRST_MAG56-7631</name>
</gene>
<feature type="transmembrane region" description="Helical" evidence="1">
    <location>
        <begin position="7"/>
        <end position="28"/>
    </location>
</feature>
<protein>
    <submittedName>
        <fullName evidence="2">Uncharacterized protein</fullName>
    </submittedName>
</protein>
<dbReference type="EMBL" id="CADCTQ010000637">
    <property type="protein sequence ID" value="CAA9334997.1"/>
    <property type="molecule type" value="Genomic_DNA"/>
</dbReference>